<reference evidence="7" key="1">
    <citation type="journal article" date="2019" name="Int. J. Syst. Evol. Microbiol.">
        <title>The Global Catalogue of Microorganisms (GCM) 10K type strain sequencing project: providing services to taxonomists for standard genome sequencing and annotation.</title>
        <authorList>
            <consortium name="The Broad Institute Genomics Platform"/>
            <consortium name="The Broad Institute Genome Sequencing Center for Infectious Disease"/>
            <person name="Wu L."/>
            <person name="Ma J."/>
        </authorList>
    </citation>
    <scope>NUCLEOTIDE SEQUENCE [LARGE SCALE GENOMIC DNA]</scope>
    <source>
        <strain evidence="7">JCM 6921</strain>
    </source>
</reference>
<keyword evidence="3" id="KW-0238">DNA-binding</keyword>
<sequence>MGEFVDIELRHARTVAIIERAGSISKAAAELNIPQSSLTAQLRRIEKAVGGQLFVRSPSGVVPTALGEHLIPMLADLIQRADMVIVEAAAHASEVFRFGNAEWTPPSLHSALQSSLPAAEVQTETLSPADAVEAVYRGWLGAALVPSMSLVAPADLPETVLDQAVVVREPVWLAVPREHALTRRTAVEMDQLATFRWVRYARNHWFHPIEKHLFDKADCADPEVLHYVDGHHEAMNWVREARAAALTTPSGATPDVSLVPISDTESTEMLLVWRRGSMAKAMLSRLVKTVRGYYREYARTIPRYWSWIKEHPGDFPELGRTIGAGRQPVVSLASALCQDGPTPSSA</sequence>
<proteinExistence type="inferred from homology"/>
<dbReference type="InterPro" id="IPR000847">
    <property type="entry name" value="LysR_HTH_N"/>
</dbReference>
<accession>A0ABP5VDQ7</accession>
<feature type="domain" description="HTH lysR-type" evidence="5">
    <location>
        <begin position="7"/>
        <end position="64"/>
    </location>
</feature>
<comment type="similarity">
    <text evidence="1">Belongs to the LysR transcriptional regulatory family.</text>
</comment>
<dbReference type="Pfam" id="PF00126">
    <property type="entry name" value="HTH_1"/>
    <property type="match status" value="1"/>
</dbReference>
<dbReference type="Gene3D" id="3.40.190.290">
    <property type="match status" value="1"/>
</dbReference>
<dbReference type="PANTHER" id="PTHR30346">
    <property type="entry name" value="TRANSCRIPTIONAL DUAL REGULATOR HCAR-RELATED"/>
    <property type="match status" value="1"/>
</dbReference>
<dbReference type="SUPFAM" id="SSF46785">
    <property type="entry name" value="Winged helix' DNA-binding domain"/>
    <property type="match status" value="1"/>
</dbReference>
<protein>
    <submittedName>
        <fullName evidence="6">LysR family transcriptional regulator</fullName>
    </submittedName>
</protein>
<dbReference type="PROSITE" id="PS50931">
    <property type="entry name" value="HTH_LYSR"/>
    <property type="match status" value="1"/>
</dbReference>
<dbReference type="InterPro" id="IPR005119">
    <property type="entry name" value="LysR_subst-bd"/>
</dbReference>
<dbReference type="Proteomes" id="UP001500058">
    <property type="component" value="Unassembled WGS sequence"/>
</dbReference>
<gene>
    <name evidence="6" type="ORF">GCM10010420_26240</name>
</gene>
<dbReference type="PANTHER" id="PTHR30346:SF0">
    <property type="entry name" value="HCA OPERON TRANSCRIPTIONAL ACTIVATOR HCAR"/>
    <property type="match status" value="1"/>
</dbReference>
<dbReference type="SUPFAM" id="SSF53850">
    <property type="entry name" value="Periplasmic binding protein-like II"/>
    <property type="match status" value="1"/>
</dbReference>
<dbReference type="InterPro" id="IPR036390">
    <property type="entry name" value="WH_DNA-bd_sf"/>
</dbReference>
<evidence type="ECO:0000313" key="7">
    <source>
        <dbReference type="Proteomes" id="UP001500058"/>
    </source>
</evidence>
<name>A0ABP5VDQ7_9ACTN</name>
<dbReference type="EMBL" id="BAAATJ010000010">
    <property type="protein sequence ID" value="GAA2398740.1"/>
    <property type="molecule type" value="Genomic_DNA"/>
</dbReference>
<dbReference type="InterPro" id="IPR036388">
    <property type="entry name" value="WH-like_DNA-bd_sf"/>
</dbReference>
<evidence type="ECO:0000256" key="4">
    <source>
        <dbReference type="ARBA" id="ARBA00023163"/>
    </source>
</evidence>
<keyword evidence="7" id="KW-1185">Reference proteome</keyword>
<organism evidence="6 7">
    <name type="scientific">Streptomyces glaucosporus</name>
    <dbReference type="NCBI Taxonomy" id="284044"/>
    <lineage>
        <taxon>Bacteria</taxon>
        <taxon>Bacillati</taxon>
        <taxon>Actinomycetota</taxon>
        <taxon>Actinomycetes</taxon>
        <taxon>Kitasatosporales</taxon>
        <taxon>Streptomycetaceae</taxon>
        <taxon>Streptomyces</taxon>
    </lineage>
</organism>
<keyword evidence="2" id="KW-0805">Transcription regulation</keyword>
<keyword evidence="4" id="KW-0804">Transcription</keyword>
<comment type="caution">
    <text evidence="6">The sequence shown here is derived from an EMBL/GenBank/DDBJ whole genome shotgun (WGS) entry which is preliminary data.</text>
</comment>
<evidence type="ECO:0000256" key="1">
    <source>
        <dbReference type="ARBA" id="ARBA00009437"/>
    </source>
</evidence>
<dbReference type="Gene3D" id="1.10.10.10">
    <property type="entry name" value="Winged helix-like DNA-binding domain superfamily/Winged helix DNA-binding domain"/>
    <property type="match status" value="1"/>
</dbReference>
<evidence type="ECO:0000256" key="3">
    <source>
        <dbReference type="ARBA" id="ARBA00023125"/>
    </source>
</evidence>
<evidence type="ECO:0000313" key="6">
    <source>
        <dbReference type="EMBL" id="GAA2398740.1"/>
    </source>
</evidence>
<dbReference type="Pfam" id="PF03466">
    <property type="entry name" value="LysR_substrate"/>
    <property type="match status" value="1"/>
</dbReference>
<evidence type="ECO:0000256" key="2">
    <source>
        <dbReference type="ARBA" id="ARBA00023015"/>
    </source>
</evidence>
<dbReference type="PRINTS" id="PR00039">
    <property type="entry name" value="HTHLYSR"/>
</dbReference>
<evidence type="ECO:0000259" key="5">
    <source>
        <dbReference type="PROSITE" id="PS50931"/>
    </source>
</evidence>